<reference evidence="6 7" key="1">
    <citation type="submission" date="2016-10" db="EMBL/GenBank/DDBJ databases">
        <authorList>
            <person name="de Groot N.N."/>
        </authorList>
    </citation>
    <scope>NUCLEOTIDE SEQUENCE [LARGE SCALE GENOMIC DNA]</scope>
    <source>
        <strain evidence="6 7">DSM 21039</strain>
    </source>
</reference>
<dbReference type="AlphaFoldDB" id="A0A1H8AZ33"/>
<dbReference type="InterPro" id="IPR032808">
    <property type="entry name" value="DoxX"/>
</dbReference>
<evidence type="ECO:0000256" key="4">
    <source>
        <dbReference type="ARBA" id="ARBA00023136"/>
    </source>
</evidence>
<evidence type="ECO:0000313" key="7">
    <source>
        <dbReference type="Proteomes" id="UP000198984"/>
    </source>
</evidence>
<evidence type="ECO:0000256" key="2">
    <source>
        <dbReference type="ARBA" id="ARBA00022692"/>
    </source>
</evidence>
<evidence type="ECO:0000313" key="6">
    <source>
        <dbReference type="EMBL" id="SEM75783.1"/>
    </source>
</evidence>
<name>A0A1H8AZ33_9BACT</name>
<dbReference type="GO" id="GO:0016020">
    <property type="term" value="C:membrane"/>
    <property type="evidence" value="ECO:0007669"/>
    <property type="project" value="UniProtKB-SubCell"/>
</dbReference>
<accession>A0A1H8AZ33</accession>
<keyword evidence="3 5" id="KW-1133">Transmembrane helix</keyword>
<evidence type="ECO:0000256" key="1">
    <source>
        <dbReference type="ARBA" id="ARBA00004141"/>
    </source>
</evidence>
<keyword evidence="2 5" id="KW-0812">Transmembrane</keyword>
<feature type="transmembrane region" description="Helical" evidence="5">
    <location>
        <begin position="102"/>
        <end position="122"/>
    </location>
</feature>
<proteinExistence type="predicted"/>
<feature type="transmembrane region" description="Helical" evidence="5">
    <location>
        <begin position="51"/>
        <end position="72"/>
    </location>
</feature>
<evidence type="ECO:0000256" key="5">
    <source>
        <dbReference type="SAM" id="Phobius"/>
    </source>
</evidence>
<dbReference type="EMBL" id="FOBB01000006">
    <property type="protein sequence ID" value="SEM75783.1"/>
    <property type="molecule type" value="Genomic_DNA"/>
</dbReference>
<keyword evidence="7" id="KW-1185">Reference proteome</keyword>
<evidence type="ECO:0000256" key="3">
    <source>
        <dbReference type="ARBA" id="ARBA00022989"/>
    </source>
</evidence>
<keyword evidence="4 5" id="KW-0472">Membrane</keyword>
<dbReference type="STRING" id="573321.SAMN04488505_10664"/>
<sequence length="144" mass="15749">MKKDKRIYWITTGIICTVMVYSVINFNLKAPIGPEVYRTEGPFKHLGLPDYMRIELSIAKALGVLALLIPGIPSKAKEFAYAGFAITLASAAIAHLSVGDGIIFIIDPLIFLGVLTVSYTYFRKLKSKAAVTQTPARIQNSVMA</sequence>
<dbReference type="OrthoDB" id="7960583at2"/>
<protein>
    <submittedName>
        <fullName evidence="6">DoxX-like family protein</fullName>
    </submittedName>
</protein>
<dbReference type="RefSeq" id="WP_089917828.1">
    <property type="nucleotide sequence ID" value="NZ_FOBB01000006.1"/>
</dbReference>
<dbReference type="Proteomes" id="UP000198984">
    <property type="component" value="Unassembled WGS sequence"/>
</dbReference>
<feature type="transmembrane region" description="Helical" evidence="5">
    <location>
        <begin position="7"/>
        <end position="24"/>
    </location>
</feature>
<organism evidence="6 7">
    <name type="scientific">Chitinophaga rupis</name>
    <dbReference type="NCBI Taxonomy" id="573321"/>
    <lineage>
        <taxon>Bacteria</taxon>
        <taxon>Pseudomonadati</taxon>
        <taxon>Bacteroidota</taxon>
        <taxon>Chitinophagia</taxon>
        <taxon>Chitinophagales</taxon>
        <taxon>Chitinophagaceae</taxon>
        <taxon>Chitinophaga</taxon>
    </lineage>
</organism>
<comment type="subcellular location">
    <subcellularLocation>
        <location evidence="1">Membrane</location>
        <topology evidence="1">Multi-pass membrane protein</topology>
    </subcellularLocation>
</comment>
<feature type="transmembrane region" description="Helical" evidence="5">
    <location>
        <begin position="79"/>
        <end position="96"/>
    </location>
</feature>
<dbReference type="Pfam" id="PF13564">
    <property type="entry name" value="DoxX_2"/>
    <property type="match status" value="1"/>
</dbReference>
<gene>
    <name evidence="6" type="ORF">SAMN04488505_10664</name>
</gene>